<dbReference type="InterPro" id="IPR014755">
    <property type="entry name" value="Cu-Rt/internalin_Ig-like"/>
</dbReference>
<feature type="domain" description="SbsA Ig-like" evidence="3">
    <location>
        <begin position="29"/>
        <end position="128"/>
    </location>
</feature>
<protein>
    <recommendedName>
        <fullName evidence="3">SbsA Ig-like domain-containing protein</fullName>
    </recommendedName>
</protein>
<keyword evidence="1 2" id="KW-0732">Signal</keyword>
<dbReference type="Pfam" id="PF13205">
    <property type="entry name" value="Big_5"/>
    <property type="match status" value="2"/>
</dbReference>
<organism evidence="4 5">
    <name type="scientific">Chloroherpeton thalassium (strain ATCC 35110 / GB-78)</name>
    <dbReference type="NCBI Taxonomy" id="517418"/>
    <lineage>
        <taxon>Bacteria</taxon>
        <taxon>Pseudomonadati</taxon>
        <taxon>Chlorobiota</taxon>
        <taxon>Chlorobiia</taxon>
        <taxon>Chlorobiales</taxon>
        <taxon>Chloroherpetonaceae</taxon>
        <taxon>Chloroherpeton</taxon>
    </lineage>
</organism>
<name>B3QST2_CHLT3</name>
<evidence type="ECO:0000259" key="3">
    <source>
        <dbReference type="Pfam" id="PF13205"/>
    </source>
</evidence>
<feature type="signal peptide" evidence="2">
    <location>
        <begin position="1"/>
        <end position="21"/>
    </location>
</feature>
<dbReference type="Gene3D" id="2.60.40.1220">
    <property type="match status" value="2"/>
</dbReference>
<evidence type="ECO:0000313" key="4">
    <source>
        <dbReference type="EMBL" id="ACF14129.1"/>
    </source>
</evidence>
<reference evidence="4 5" key="1">
    <citation type="submission" date="2008-06" db="EMBL/GenBank/DDBJ databases">
        <title>Complete sequence of Chloroherpeton thalassium ATCC 35110.</title>
        <authorList>
            <consortium name="US DOE Joint Genome Institute"/>
            <person name="Lucas S."/>
            <person name="Copeland A."/>
            <person name="Lapidus A."/>
            <person name="Glavina del Rio T."/>
            <person name="Dalin E."/>
            <person name="Tice H."/>
            <person name="Bruce D."/>
            <person name="Goodwin L."/>
            <person name="Pitluck S."/>
            <person name="Schmutz J."/>
            <person name="Larimer F."/>
            <person name="Land M."/>
            <person name="Hauser L."/>
            <person name="Kyrpides N."/>
            <person name="Mikhailova N."/>
            <person name="Liu Z."/>
            <person name="Li T."/>
            <person name="Zhao F."/>
            <person name="Overmann J."/>
            <person name="Bryant D.A."/>
            <person name="Richardson P."/>
        </authorList>
    </citation>
    <scope>NUCLEOTIDE SEQUENCE [LARGE SCALE GENOMIC DNA]</scope>
    <source>
        <strain evidence="5">ATCC 35110 / GB-78</strain>
    </source>
</reference>
<feature type="domain" description="SbsA Ig-like" evidence="3">
    <location>
        <begin position="374"/>
        <end position="459"/>
    </location>
</feature>
<evidence type="ECO:0000313" key="5">
    <source>
        <dbReference type="Proteomes" id="UP000001208"/>
    </source>
</evidence>
<evidence type="ECO:0000256" key="1">
    <source>
        <dbReference type="ARBA" id="ARBA00022729"/>
    </source>
</evidence>
<sequence>MRVVLLILALSWFVLSCASQRAPTGGPEDKTPPHVVRTEPDSAAIRFSGNHLRLYFDKYMSRSTLASALFFSPAITDYEIEWDGYKEVDIILYDTLKDNRTYTVTITNSLQDTRGNKLPKSYTFAFSTGEVVDSGGISGRVFTELSRPASGALVMAYLLPEPASGIPDTLNPSKVVPDYIAQTDAAGDFSLRYLAIGRYRIVAITDKNQNMLYDLGTEPFAVPTDSLIQTGMSNLKLRFAQEDTTAVELQSVTPVTSNQIAVKFNRKLVSKDAAASNFSLFDSTALAPVRVYDFSIEYQSDWQYFYLSIDSLIADHYYELSVNGPHDEFGNVAKNQKVPFFGVQEPDSLKALFQIPFMDSTSGLLYNDLPTADGKTLSLAFSRPVSRTSLKQALSLYKLIDTSYAPIESKLIFQDAKSFKLKPAEEFELGAWYKLVLAHGKVRDALGRPTIDTTYQLRFQIAGLDRFGGIEGRVQSKKLGKIIISAWPLGKSYNYRTMVENTIGSAAFEFPVLPEGMYTLSAFQAENRTAATTAYAAWDGGKAFPTKPAENFTIGKDTVRVRKRWTTSDLILKLE</sequence>
<feature type="chain" id="PRO_5002797699" description="SbsA Ig-like domain-containing protein" evidence="2">
    <location>
        <begin position="22"/>
        <end position="575"/>
    </location>
</feature>
<dbReference type="eggNOG" id="COG2372">
    <property type="taxonomic scope" value="Bacteria"/>
</dbReference>
<dbReference type="Proteomes" id="UP000001208">
    <property type="component" value="Chromosome"/>
</dbReference>
<dbReference type="AlphaFoldDB" id="B3QST2"/>
<dbReference type="InterPro" id="IPR032812">
    <property type="entry name" value="SbsA_Ig"/>
</dbReference>
<dbReference type="PROSITE" id="PS51257">
    <property type="entry name" value="PROKAR_LIPOPROTEIN"/>
    <property type="match status" value="1"/>
</dbReference>
<dbReference type="HOGENOM" id="CLU_034183_0_0_10"/>
<keyword evidence="5" id="KW-1185">Reference proteome</keyword>
<dbReference type="STRING" id="517418.Ctha_1671"/>
<dbReference type="KEGG" id="cts:Ctha_1671"/>
<accession>B3QST2</accession>
<gene>
    <name evidence="4" type="ordered locus">Ctha_1671</name>
</gene>
<proteinExistence type="predicted"/>
<dbReference type="EMBL" id="CP001100">
    <property type="protein sequence ID" value="ACF14129.1"/>
    <property type="molecule type" value="Genomic_DNA"/>
</dbReference>
<evidence type="ECO:0000256" key="2">
    <source>
        <dbReference type="SAM" id="SignalP"/>
    </source>
</evidence>